<dbReference type="InterPro" id="IPR009060">
    <property type="entry name" value="UBA-like_sf"/>
</dbReference>
<name>A0A915L3P2_ROMCU</name>
<evidence type="ECO:0000256" key="1">
    <source>
        <dbReference type="SAM" id="MobiDB-lite"/>
    </source>
</evidence>
<dbReference type="AlphaFoldDB" id="A0A915L3P2"/>
<dbReference type="Proteomes" id="UP000887565">
    <property type="component" value="Unplaced"/>
</dbReference>
<feature type="compositionally biased region" description="Basic and acidic residues" evidence="1">
    <location>
        <begin position="334"/>
        <end position="344"/>
    </location>
</feature>
<dbReference type="SMART" id="SM00546">
    <property type="entry name" value="CUE"/>
    <property type="match status" value="1"/>
</dbReference>
<organism evidence="3 4">
    <name type="scientific">Romanomermis culicivorax</name>
    <name type="common">Nematode worm</name>
    <dbReference type="NCBI Taxonomy" id="13658"/>
    <lineage>
        <taxon>Eukaryota</taxon>
        <taxon>Metazoa</taxon>
        <taxon>Ecdysozoa</taxon>
        <taxon>Nematoda</taxon>
        <taxon>Enoplea</taxon>
        <taxon>Dorylaimia</taxon>
        <taxon>Mermithida</taxon>
        <taxon>Mermithoidea</taxon>
        <taxon>Mermithidae</taxon>
        <taxon>Romanomermis</taxon>
    </lineage>
</organism>
<dbReference type="GO" id="GO:0043130">
    <property type="term" value="F:ubiquitin binding"/>
    <property type="evidence" value="ECO:0007669"/>
    <property type="project" value="InterPro"/>
</dbReference>
<keyword evidence="3" id="KW-1185">Reference proteome</keyword>
<dbReference type="SUPFAM" id="SSF46934">
    <property type="entry name" value="UBA-like"/>
    <property type="match status" value="1"/>
</dbReference>
<accession>A0A915L3P2</accession>
<proteinExistence type="predicted"/>
<evidence type="ECO:0000313" key="3">
    <source>
        <dbReference type="Proteomes" id="UP000887565"/>
    </source>
</evidence>
<feature type="region of interest" description="Disordered" evidence="1">
    <location>
        <begin position="325"/>
        <end position="344"/>
    </location>
</feature>
<dbReference type="WBParaSite" id="nRc.2.0.1.t45361-RA">
    <property type="protein sequence ID" value="nRc.2.0.1.t45361-RA"/>
    <property type="gene ID" value="nRc.2.0.1.g45361"/>
</dbReference>
<sequence length="359" mass="40445">MFPSLDESLIESVLRAHRGAVDDTIDALLALSITDSADGIKLRPKNEQKICAKDLLSDFLTSDAQAQKFKKKIYEPPLLGELPPDFLRLNFNESNKFHGSHKFRPKNDDDFEEIGRISSSFDDRGSSRTLVQSTTNKCGLSPGGVFYTSSRPRAKKSPSKNDGALNLALKLQGEIFKEKMAENDWKRHLNNDPELEQYLEDERIALMLQNEEFLLHLENDPDFLAALEKGGDELIDEADPFPYTKILPKIESNDLPFSEKLKFMGKNSKRKFAILARKFNYKKKGAKAIIGDNQSNYVDVGLLGGAYLNDESDLLIDEQENFGAGASSSAGYNQREDDNYNISHRTDLKEGRLFSTYKS</sequence>
<dbReference type="PANTHER" id="PTHR13467:SF3">
    <property type="entry name" value="CUE DOMAIN-CONTAINING PROTEIN 1"/>
    <property type="match status" value="1"/>
</dbReference>
<evidence type="ECO:0000313" key="4">
    <source>
        <dbReference type="WBParaSite" id="nRc.2.0.1.t45361-RA"/>
    </source>
</evidence>
<evidence type="ECO:0000259" key="2">
    <source>
        <dbReference type="PROSITE" id="PS51140"/>
    </source>
</evidence>
<dbReference type="Gene3D" id="1.10.8.10">
    <property type="entry name" value="DNA helicase RuvA subunit, C-terminal domain"/>
    <property type="match status" value="1"/>
</dbReference>
<dbReference type="Pfam" id="PF02845">
    <property type="entry name" value="CUE"/>
    <property type="match status" value="1"/>
</dbReference>
<dbReference type="InterPro" id="IPR040192">
    <property type="entry name" value="CUEDC1"/>
</dbReference>
<protein>
    <submittedName>
        <fullName evidence="4">CUE domain-containing protein</fullName>
    </submittedName>
</protein>
<dbReference type="PROSITE" id="PS51140">
    <property type="entry name" value="CUE"/>
    <property type="match status" value="1"/>
</dbReference>
<feature type="domain" description="CUE" evidence="2">
    <location>
        <begin position="1"/>
        <end position="33"/>
    </location>
</feature>
<reference evidence="4" key="1">
    <citation type="submission" date="2022-11" db="UniProtKB">
        <authorList>
            <consortium name="WormBaseParasite"/>
        </authorList>
    </citation>
    <scope>IDENTIFICATION</scope>
</reference>
<dbReference type="OMA" id="RSEACCP"/>
<dbReference type="InterPro" id="IPR003892">
    <property type="entry name" value="CUE"/>
</dbReference>
<dbReference type="PANTHER" id="PTHR13467">
    <property type="entry name" value="CUE DOMAIN CONTAINING PROTEIN 1"/>
    <property type="match status" value="1"/>
</dbReference>